<dbReference type="GO" id="GO:0016020">
    <property type="term" value="C:membrane"/>
    <property type="evidence" value="ECO:0007669"/>
    <property type="project" value="UniProtKB-SubCell"/>
</dbReference>
<feature type="transmembrane region" description="Helical" evidence="6">
    <location>
        <begin position="158"/>
        <end position="181"/>
    </location>
</feature>
<name>A0A8K0IMJ3_COCNU</name>
<dbReference type="Proteomes" id="UP000797356">
    <property type="component" value="Chromosome 11"/>
</dbReference>
<accession>A0A8K0IMJ3</accession>
<gene>
    <name evidence="8" type="ORF">COCNU_11G000540</name>
</gene>
<evidence type="ECO:0000256" key="4">
    <source>
        <dbReference type="ARBA" id="ARBA00022989"/>
    </source>
</evidence>
<dbReference type="EMBL" id="CM017882">
    <property type="protein sequence ID" value="KAG1363227.1"/>
    <property type="molecule type" value="Genomic_DNA"/>
</dbReference>
<dbReference type="GO" id="GO:0140359">
    <property type="term" value="F:ABC-type transporter activity"/>
    <property type="evidence" value="ECO:0007669"/>
    <property type="project" value="InterPro"/>
</dbReference>
<evidence type="ECO:0000256" key="6">
    <source>
        <dbReference type="SAM" id="Phobius"/>
    </source>
</evidence>
<dbReference type="AlphaFoldDB" id="A0A8K0IMJ3"/>
<feature type="domain" description="ABC-2 type transporter transmembrane" evidence="7">
    <location>
        <begin position="106"/>
        <end position="315"/>
    </location>
</feature>
<proteinExistence type="predicted"/>
<feature type="transmembrane region" description="Helical" evidence="6">
    <location>
        <begin position="345"/>
        <end position="363"/>
    </location>
</feature>
<feature type="transmembrane region" description="Helical" evidence="6">
    <location>
        <begin position="268"/>
        <end position="286"/>
    </location>
</feature>
<evidence type="ECO:0000256" key="1">
    <source>
        <dbReference type="ARBA" id="ARBA00004141"/>
    </source>
</evidence>
<evidence type="ECO:0000313" key="9">
    <source>
        <dbReference type="Proteomes" id="UP000797356"/>
    </source>
</evidence>
<evidence type="ECO:0000256" key="5">
    <source>
        <dbReference type="ARBA" id="ARBA00023136"/>
    </source>
</evidence>
<keyword evidence="5 6" id="KW-0472">Membrane</keyword>
<dbReference type="Pfam" id="PF01061">
    <property type="entry name" value="ABC2_membrane"/>
    <property type="match status" value="1"/>
</dbReference>
<feature type="transmembrane region" description="Helical" evidence="6">
    <location>
        <begin position="234"/>
        <end position="256"/>
    </location>
</feature>
<keyword evidence="4 6" id="KW-1133">Transmembrane helix</keyword>
<evidence type="ECO:0000256" key="3">
    <source>
        <dbReference type="ARBA" id="ARBA00022692"/>
    </source>
</evidence>
<evidence type="ECO:0000256" key="2">
    <source>
        <dbReference type="ARBA" id="ARBA00022448"/>
    </source>
</evidence>
<comment type="caution">
    <text evidence="8">The sequence shown here is derived from an EMBL/GenBank/DDBJ whole genome shotgun (WGS) entry which is preliminary data.</text>
</comment>
<reference evidence="8" key="2">
    <citation type="submission" date="2019-07" db="EMBL/GenBank/DDBJ databases">
        <authorList>
            <person name="Yang Y."/>
            <person name="Bocs S."/>
            <person name="Baudouin L."/>
        </authorList>
    </citation>
    <scope>NUCLEOTIDE SEQUENCE</scope>
    <source>
        <tissue evidence="8">Spear leaf of Hainan Tall coconut</tissue>
    </source>
</reference>
<reference evidence="8" key="1">
    <citation type="journal article" date="2017" name="Gigascience">
        <title>The genome draft of coconut (Cocos nucifera).</title>
        <authorList>
            <person name="Xiao Y."/>
            <person name="Xu P."/>
            <person name="Fan H."/>
            <person name="Baudouin L."/>
            <person name="Xia W."/>
            <person name="Bocs S."/>
            <person name="Xu J."/>
            <person name="Li Q."/>
            <person name="Guo A."/>
            <person name="Zhou L."/>
            <person name="Li J."/>
            <person name="Wu Y."/>
            <person name="Ma Z."/>
            <person name="Armero A."/>
            <person name="Issali A.E."/>
            <person name="Liu N."/>
            <person name="Peng M."/>
            <person name="Yang Y."/>
        </authorList>
    </citation>
    <scope>NUCLEOTIDE SEQUENCE</scope>
    <source>
        <tissue evidence="8">Spear leaf of Hainan Tall coconut</tissue>
    </source>
</reference>
<protein>
    <submittedName>
        <fullName evidence="8">Putative ABC transporter G family member 22</fullName>
    </submittedName>
</protein>
<dbReference type="InterPro" id="IPR013525">
    <property type="entry name" value="ABC2_TM"/>
</dbReference>
<organism evidence="8 9">
    <name type="scientific">Cocos nucifera</name>
    <name type="common">Coconut palm</name>
    <dbReference type="NCBI Taxonomy" id="13894"/>
    <lineage>
        <taxon>Eukaryota</taxon>
        <taxon>Viridiplantae</taxon>
        <taxon>Streptophyta</taxon>
        <taxon>Embryophyta</taxon>
        <taxon>Tracheophyta</taxon>
        <taxon>Spermatophyta</taxon>
        <taxon>Magnoliopsida</taxon>
        <taxon>Liliopsida</taxon>
        <taxon>Arecaceae</taxon>
        <taxon>Arecoideae</taxon>
        <taxon>Cocoseae</taxon>
        <taxon>Attaleinae</taxon>
        <taxon>Cocos</taxon>
    </lineage>
</organism>
<comment type="subcellular location">
    <subcellularLocation>
        <location evidence="1">Membrane</location>
        <topology evidence="1">Multi-pass membrane protein</topology>
    </subcellularLocation>
</comment>
<evidence type="ECO:0000313" key="8">
    <source>
        <dbReference type="EMBL" id="KAG1363227.1"/>
    </source>
</evidence>
<sequence length="376" mass="42725">MPYFSSLGRSPPIAMNPAEFLTDLANGNMNEKSTPSELKFLHGSKQFEHQEKGSSPMDIHQYLLDVYEAKVAQIEKQNLLKPVPIDTEWEMHVASSSKDSGTTWWRQYCILFRRGLKQRRHDYLSSIRVTQVLATAVIIGLLWWQSSASTPKKIQDRAGLLFFISVFWGFFPVFTAIFTFSQERALLVKERSVNMYKLSAYFMARNTSDLPLDLVLPLVFLLIVYFMVGLKRVLMVFLQSMLTIFLSIIAAQGLGLAIGAALMDVKKATTLASLIIMTFMLARGFFVQKVPSFMSWIRYLSFNHHAYRLLLKIQYGCSSLSHSGYGPCKSTFIKGLQLDNGGMEAGAMIAMIFGYRLLAYIFLRKMKLRSVTCLQT</sequence>
<feature type="transmembrane region" description="Helical" evidence="6">
    <location>
        <begin position="123"/>
        <end position="146"/>
    </location>
</feature>
<keyword evidence="3 6" id="KW-0812">Transmembrane</keyword>
<keyword evidence="9" id="KW-1185">Reference proteome</keyword>
<evidence type="ECO:0000259" key="7">
    <source>
        <dbReference type="Pfam" id="PF01061"/>
    </source>
</evidence>
<dbReference type="OrthoDB" id="66620at2759"/>
<dbReference type="InterPro" id="IPR050352">
    <property type="entry name" value="ABCG_transporters"/>
</dbReference>
<dbReference type="PANTHER" id="PTHR48041:SF66">
    <property type="entry name" value="ABC TRANSPORTER G FAMILY MEMBER 22-LIKE ISOFORM X1"/>
    <property type="match status" value="1"/>
</dbReference>
<keyword evidence="2" id="KW-0813">Transport</keyword>
<dbReference type="PANTHER" id="PTHR48041">
    <property type="entry name" value="ABC TRANSPORTER G FAMILY MEMBER 28"/>
    <property type="match status" value="1"/>
</dbReference>
<feature type="transmembrane region" description="Helical" evidence="6">
    <location>
        <begin position="210"/>
        <end position="228"/>
    </location>
</feature>